<proteinExistence type="predicted"/>
<keyword evidence="2 3" id="KW-0949">S-adenosyl-L-methionine</keyword>
<evidence type="ECO:0000313" key="5">
    <source>
        <dbReference type="EMBL" id="AFZ51588.1"/>
    </source>
</evidence>
<feature type="binding site" evidence="3">
    <location>
        <position position="36"/>
    </location>
    <ligand>
        <name>S-adenosyl-L-methionine</name>
        <dbReference type="ChEBI" id="CHEBI:59789"/>
    </ligand>
</feature>
<protein>
    <submittedName>
        <fullName evidence="5">Methyltransferase family protein</fullName>
    </submittedName>
</protein>
<dbReference type="PIRSF" id="PIRSF006325">
    <property type="entry name" value="MeTrfase_bac"/>
    <property type="match status" value="1"/>
</dbReference>
<accession>K9YZN9</accession>
<dbReference type="OrthoDB" id="9808140at2"/>
<dbReference type="GO" id="GO:0002098">
    <property type="term" value="P:tRNA wobble uridine modification"/>
    <property type="evidence" value="ECO:0007669"/>
    <property type="project" value="InterPro"/>
</dbReference>
<dbReference type="HOGENOM" id="CLU_078475_1_0_3"/>
<dbReference type="KEGG" id="dsl:Dacsa_3055"/>
<dbReference type="InterPro" id="IPR005271">
    <property type="entry name" value="CmoA"/>
</dbReference>
<keyword evidence="5" id="KW-0489">Methyltransferase</keyword>
<dbReference type="RefSeq" id="WP_015230567.1">
    <property type="nucleotide sequence ID" value="NC_019780.1"/>
</dbReference>
<reference evidence="5" key="1">
    <citation type="submission" date="2012-04" db="EMBL/GenBank/DDBJ databases">
        <title>Finished genome of Dactylococcopsis salina PCC 8305.</title>
        <authorList>
            <consortium name="US DOE Joint Genome Institute"/>
            <person name="Gugger M."/>
            <person name="Coursin T."/>
            <person name="Rippka R."/>
            <person name="Tandeau De Marsac N."/>
            <person name="Huntemann M."/>
            <person name="Wei C.-L."/>
            <person name="Han J."/>
            <person name="Detter J.C."/>
            <person name="Han C."/>
            <person name="Tapia R."/>
            <person name="Daligault H."/>
            <person name="Chen A."/>
            <person name="Krypides N."/>
            <person name="Mavromatis K."/>
            <person name="Markowitz V."/>
            <person name="Szeto E."/>
            <person name="Ivanova N."/>
            <person name="Ovchinnikova G."/>
            <person name="Pagani I."/>
            <person name="Pati A."/>
            <person name="Goodwin L."/>
            <person name="Peters L."/>
            <person name="Pitluck S."/>
            <person name="Woyke T."/>
            <person name="Kerfeld C."/>
        </authorList>
    </citation>
    <scope>NUCLEOTIDE SEQUENCE [LARGE SCALE GENOMIC DNA]</scope>
    <source>
        <strain evidence="5">PCC 8305</strain>
    </source>
</reference>
<dbReference type="Gene3D" id="3.40.50.150">
    <property type="entry name" value="Vaccinia Virus protein VP39"/>
    <property type="match status" value="1"/>
</dbReference>
<keyword evidence="1" id="KW-0808">Transferase</keyword>
<evidence type="ECO:0000256" key="2">
    <source>
        <dbReference type="ARBA" id="ARBA00022691"/>
    </source>
</evidence>
<dbReference type="PANTHER" id="PTHR43861">
    <property type="entry name" value="TRANS-ACONITATE 2-METHYLTRANSFERASE-RELATED"/>
    <property type="match status" value="1"/>
</dbReference>
<dbReference type="PANTHER" id="PTHR43861:SF2">
    <property type="entry name" value="CARBOXY-S-ADENOSYL-L-METHIONINE SYNTHASE"/>
    <property type="match status" value="1"/>
</dbReference>
<organism evidence="5 6">
    <name type="scientific">Dactylococcopsis salina (strain PCC 8305)</name>
    <name type="common">Myxobactron salinum</name>
    <dbReference type="NCBI Taxonomy" id="13035"/>
    <lineage>
        <taxon>Bacteria</taxon>
        <taxon>Bacillati</taxon>
        <taxon>Cyanobacteriota</taxon>
        <taxon>Cyanophyceae</taxon>
        <taxon>Nodosilineales</taxon>
        <taxon>Cymatolegaceae</taxon>
        <taxon>Dactylococcopsis</taxon>
    </lineage>
</organism>
<dbReference type="PATRIC" id="fig|13035.3.peg.3470"/>
<dbReference type="eggNOG" id="COG0500">
    <property type="taxonomic scope" value="Bacteria"/>
</dbReference>
<keyword evidence="6" id="KW-1185">Reference proteome</keyword>
<dbReference type="STRING" id="13035.Dacsa_3055"/>
<evidence type="ECO:0000256" key="3">
    <source>
        <dbReference type="PIRSR" id="PIRSR006325-1"/>
    </source>
</evidence>
<gene>
    <name evidence="5" type="ORF">Dacsa_3055</name>
</gene>
<dbReference type="CDD" id="cd02440">
    <property type="entry name" value="AdoMet_MTases"/>
    <property type="match status" value="1"/>
</dbReference>
<dbReference type="AlphaFoldDB" id="K9YZN9"/>
<dbReference type="EMBL" id="CP003944">
    <property type="protein sequence ID" value="AFZ51588.1"/>
    <property type="molecule type" value="Genomic_DNA"/>
</dbReference>
<evidence type="ECO:0000313" key="6">
    <source>
        <dbReference type="Proteomes" id="UP000010482"/>
    </source>
</evidence>
<dbReference type="InterPro" id="IPR041698">
    <property type="entry name" value="Methyltransf_25"/>
</dbReference>
<evidence type="ECO:0000256" key="1">
    <source>
        <dbReference type="ARBA" id="ARBA00022679"/>
    </source>
</evidence>
<feature type="binding site" evidence="3">
    <location>
        <begin position="61"/>
        <end position="63"/>
    </location>
    <ligand>
        <name>S-adenosyl-L-methionine</name>
        <dbReference type="ChEBI" id="CHEBI:59789"/>
    </ligand>
</feature>
<sequence length="236" mass="27111">MENVGDRIEAENANWSFSGEISEHFDQHIQKSIPFYETSHQLGVNLSDFFLGDGSICYDLGCSTGRLLTRLATHHQNKRVQFIGIDIEAEMVNHAQNWCQDYSNVEVRCESLIDLELEKADLIFAYYTMQFIKPKYRQLLFDRIYDALNWGGGFLLFEKVRSPDARFQDMMTTLYTDYKLDQGYSGDEIIAKNRSLKGILEPFSTAGNLGLLQRAGFVDITTVMKYICFEGFLAIK</sequence>
<dbReference type="Pfam" id="PF13649">
    <property type="entry name" value="Methyltransf_25"/>
    <property type="match status" value="1"/>
</dbReference>
<feature type="domain" description="Methyltransferase" evidence="4">
    <location>
        <begin position="59"/>
        <end position="152"/>
    </location>
</feature>
<name>K9YZN9_DACS8</name>
<dbReference type="GO" id="GO:0032259">
    <property type="term" value="P:methylation"/>
    <property type="evidence" value="ECO:0007669"/>
    <property type="project" value="UniProtKB-KW"/>
</dbReference>
<evidence type="ECO:0000259" key="4">
    <source>
        <dbReference type="Pfam" id="PF13649"/>
    </source>
</evidence>
<dbReference type="SUPFAM" id="SSF53335">
    <property type="entry name" value="S-adenosyl-L-methionine-dependent methyltransferases"/>
    <property type="match status" value="1"/>
</dbReference>
<dbReference type="Proteomes" id="UP000010482">
    <property type="component" value="Chromosome"/>
</dbReference>
<dbReference type="InterPro" id="IPR029063">
    <property type="entry name" value="SAM-dependent_MTases_sf"/>
</dbReference>
<dbReference type="GO" id="GO:0008168">
    <property type="term" value="F:methyltransferase activity"/>
    <property type="evidence" value="ECO:0007669"/>
    <property type="project" value="UniProtKB-KW"/>
</dbReference>